<dbReference type="HOGENOM" id="CLU_142967_0_0_1"/>
<dbReference type="OrthoDB" id="10252718at2759"/>
<name>W7I235_9PEZI</name>
<evidence type="ECO:0000313" key="9">
    <source>
        <dbReference type="Proteomes" id="UP000024837"/>
    </source>
</evidence>
<keyword evidence="6" id="KW-0496">Mitochondrion</keyword>
<evidence type="ECO:0000256" key="3">
    <source>
        <dbReference type="ARBA" id="ARBA00022660"/>
    </source>
</evidence>
<evidence type="ECO:0000256" key="5">
    <source>
        <dbReference type="ARBA" id="ARBA00022982"/>
    </source>
</evidence>
<dbReference type="EMBL" id="KI966419">
    <property type="protein sequence ID" value="EWC46343.1"/>
    <property type="molecule type" value="Genomic_DNA"/>
</dbReference>
<sequence length="103" mass="12024">MSTPESAAFLAKKPTVKPSFEGVDYDDNKALKDAQDAVIREQWVKLMMGRLLQDELRKCYRKNGNNHLEKCGLLRERYFELLPHMKIQGYRLRQQTTVPPEAE</sequence>
<keyword evidence="3" id="KW-0679">Respiratory chain</keyword>
<dbReference type="Proteomes" id="UP000024837">
    <property type="component" value="Unassembled WGS sequence"/>
</dbReference>
<dbReference type="GO" id="GO:0005743">
    <property type="term" value="C:mitochondrial inner membrane"/>
    <property type="evidence" value="ECO:0007669"/>
    <property type="project" value="UniProtKB-SubCell"/>
</dbReference>
<dbReference type="PANTHER" id="PTHR13094:SF1">
    <property type="entry name" value="NADH DEHYDROGENASE [UBIQUINONE] 1 BETA SUBCOMPLEX SUBUNIT 10"/>
    <property type="match status" value="1"/>
</dbReference>
<evidence type="ECO:0000256" key="6">
    <source>
        <dbReference type="ARBA" id="ARBA00023128"/>
    </source>
</evidence>
<keyword evidence="4" id="KW-0999">Mitochondrion inner membrane</keyword>
<comment type="subcellular location">
    <subcellularLocation>
        <location evidence="1">Mitochondrion inner membrane</location>
        <topology evidence="1">Peripheral membrane protein</topology>
        <orientation evidence="1">Matrix side</orientation>
    </subcellularLocation>
</comment>
<dbReference type="PANTHER" id="PTHR13094">
    <property type="entry name" value="NADH-UBIQUINONE OXIDOREDUCTASE PDSW SUBUNIT"/>
    <property type="match status" value="1"/>
</dbReference>
<keyword evidence="5" id="KW-0249">Electron transport</keyword>
<accession>W7I235</accession>
<evidence type="ECO:0000313" key="8">
    <source>
        <dbReference type="EMBL" id="EWC46343.1"/>
    </source>
</evidence>
<evidence type="ECO:0000256" key="1">
    <source>
        <dbReference type="ARBA" id="ARBA00004443"/>
    </source>
</evidence>
<keyword evidence="2" id="KW-0813">Transport</keyword>
<keyword evidence="7" id="KW-0472">Membrane</keyword>
<organism evidence="8 9">
    <name type="scientific">Drechslerella stenobrocha 248</name>
    <dbReference type="NCBI Taxonomy" id="1043628"/>
    <lineage>
        <taxon>Eukaryota</taxon>
        <taxon>Fungi</taxon>
        <taxon>Dikarya</taxon>
        <taxon>Ascomycota</taxon>
        <taxon>Pezizomycotina</taxon>
        <taxon>Orbiliomycetes</taxon>
        <taxon>Orbiliales</taxon>
        <taxon>Orbiliaceae</taxon>
        <taxon>Drechslerella</taxon>
    </lineage>
</organism>
<reference evidence="8 9" key="1">
    <citation type="submission" date="2013-05" db="EMBL/GenBank/DDBJ databases">
        <title>Drechslerella stenobrocha genome reveals carnivorous origination and mechanical trapping mechanism of predatory fungi.</title>
        <authorList>
            <person name="Liu X."/>
            <person name="Zhang W."/>
            <person name="Liu K."/>
        </authorList>
    </citation>
    <scope>NUCLEOTIDE SEQUENCE [LARGE SCALE GENOMIC DNA]</scope>
    <source>
        <strain evidence="8 9">248</strain>
    </source>
</reference>
<gene>
    <name evidence="8" type="ORF">DRE_04514</name>
</gene>
<evidence type="ECO:0000256" key="4">
    <source>
        <dbReference type="ARBA" id="ARBA00022792"/>
    </source>
</evidence>
<protein>
    <submittedName>
        <fullName evidence="8">Mitochondrial NADH-ubiquinone oxidoreductase subunit</fullName>
    </submittedName>
</protein>
<proteinExistence type="predicted"/>
<keyword evidence="8" id="KW-0830">Ubiquinone</keyword>
<keyword evidence="9" id="KW-1185">Reference proteome</keyword>
<evidence type="ECO:0000256" key="2">
    <source>
        <dbReference type="ARBA" id="ARBA00022448"/>
    </source>
</evidence>
<evidence type="ECO:0000256" key="7">
    <source>
        <dbReference type="ARBA" id="ARBA00023136"/>
    </source>
</evidence>
<dbReference type="InterPro" id="IPR039993">
    <property type="entry name" value="NDUFB10"/>
</dbReference>
<dbReference type="AlphaFoldDB" id="W7I235"/>